<keyword evidence="2" id="KW-0238">DNA-binding</keyword>
<protein>
    <submittedName>
        <fullName evidence="5">HTH-type transcriptional regulator SutR</fullName>
    </submittedName>
</protein>
<keyword evidence="3" id="KW-0804">Transcription</keyword>
<dbReference type="Gene3D" id="2.60.120.10">
    <property type="entry name" value="Jelly Rolls"/>
    <property type="match status" value="1"/>
</dbReference>
<evidence type="ECO:0000313" key="6">
    <source>
        <dbReference type="Proteomes" id="UP000646745"/>
    </source>
</evidence>
<evidence type="ECO:0000256" key="1">
    <source>
        <dbReference type="ARBA" id="ARBA00023015"/>
    </source>
</evidence>
<dbReference type="PANTHER" id="PTHR46797:SF23">
    <property type="entry name" value="HTH-TYPE TRANSCRIPTIONAL REGULATOR SUTR"/>
    <property type="match status" value="1"/>
</dbReference>
<dbReference type="CDD" id="cd00093">
    <property type="entry name" value="HTH_XRE"/>
    <property type="match status" value="1"/>
</dbReference>
<gene>
    <name evidence="5" type="primary">sutR</name>
    <name evidence="5" type="ORF">GCM10009038_02430</name>
</gene>
<feature type="domain" description="HTH cro/C1-type" evidence="4">
    <location>
        <begin position="12"/>
        <end position="66"/>
    </location>
</feature>
<dbReference type="InterPro" id="IPR011051">
    <property type="entry name" value="RmlC_Cupin_sf"/>
</dbReference>
<dbReference type="Pfam" id="PF07883">
    <property type="entry name" value="Cupin_2"/>
    <property type="match status" value="1"/>
</dbReference>
<dbReference type="PROSITE" id="PS50943">
    <property type="entry name" value="HTH_CROC1"/>
    <property type="match status" value="1"/>
</dbReference>
<dbReference type="Pfam" id="PF01381">
    <property type="entry name" value="HTH_3"/>
    <property type="match status" value="1"/>
</dbReference>
<dbReference type="CDD" id="cd02209">
    <property type="entry name" value="cupin_XRE_C"/>
    <property type="match status" value="1"/>
</dbReference>
<comment type="caution">
    <text evidence="5">The sequence shown here is derived from an EMBL/GenBank/DDBJ whole genome shotgun (WGS) entry which is preliminary data.</text>
</comment>
<accession>A0ABQ3DQC7</accession>
<dbReference type="SUPFAM" id="SSF47413">
    <property type="entry name" value="lambda repressor-like DNA-binding domains"/>
    <property type="match status" value="1"/>
</dbReference>
<name>A0ABQ3DQC7_9GAMM</name>
<dbReference type="InterPro" id="IPR010982">
    <property type="entry name" value="Lambda_DNA-bd_dom_sf"/>
</dbReference>
<evidence type="ECO:0000313" key="5">
    <source>
        <dbReference type="EMBL" id="GHB08462.1"/>
    </source>
</evidence>
<dbReference type="InterPro" id="IPR013096">
    <property type="entry name" value="Cupin_2"/>
</dbReference>
<proteinExistence type="predicted"/>
<dbReference type="InterPro" id="IPR050807">
    <property type="entry name" value="TransReg_Diox_bact_type"/>
</dbReference>
<organism evidence="5 6">
    <name type="scientific">Salinicola rhizosphaerae</name>
    <dbReference type="NCBI Taxonomy" id="1443141"/>
    <lineage>
        <taxon>Bacteria</taxon>
        <taxon>Pseudomonadati</taxon>
        <taxon>Pseudomonadota</taxon>
        <taxon>Gammaproteobacteria</taxon>
        <taxon>Oceanospirillales</taxon>
        <taxon>Halomonadaceae</taxon>
        <taxon>Salinicola</taxon>
    </lineage>
</organism>
<dbReference type="RefSeq" id="WP_189442769.1">
    <property type="nucleotide sequence ID" value="NZ_BMZI01000001.1"/>
</dbReference>
<dbReference type="InterPro" id="IPR001387">
    <property type="entry name" value="Cro/C1-type_HTH"/>
</dbReference>
<dbReference type="SUPFAM" id="SSF51182">
    <property type="entry name" value="RmlC-like cupins"/>
    <property type="match status" value="1"/>
</dbReference>
<dbReference type="EMBL" id="BMZI01000001">
    <property type="protein sequence ID" value="GHB08462.1"/>
    <property type="molecule type" value="Genomic_DNA"/>
</dbReference>
<keyword evidence="6" id="KW-1185">Reference proteome</keyword>
<sequence length="189" mass="20578">MEENMASIGRHLKRLRGERGWSLDRTAKATGVSKAMLGQIERGESMPTVATLWRIASGIQAPLSHFLSPIVGETRSAPAAWHRDVSGMVIQPLFAFDPALGFEMYLIELAAAGASESTPHAAGVIEHVVVIAGELELTVDDRRYCLGAGEAMRFPADQPHGYRNLTSHPVRFHDLIHYPLHTHPAAPAS</sequence>
<dbReference type="InterPro" id="IPR014710">
    <property type="entry name" value="RmlC-like_jellyroll"/>
</dbReference>
<dbReference type="PANTHER" id="PTHR46797">
    <property type="entry name" value="HTH-TYPE TRANSCRIPTIONAL REGULATOR"/>
    <property type="match status" value="1"/>
</dbReference>
<dbReference type="Gene3D" id="1.10.260.40">
    <property type="entry name" value="lambda repressor-like DNA-binding domains"/>
    <property type="match status" value="1"/>
</dbReference>
<keyword evidence="1" id="KW-0805">Transcription regulation</keyword>
<dbReference type="SMART" id="SM00530">
    <property type="entry name" value="HTH_XRE"/>
    <property type="match status" value="1"/>
</dbReference>
<evidence type="ECO:0000259" key="4">
    <source>
        <dbReference type="PROSITE" id="PS50943"/>
    </source>
</evidence>
<evidence type="ECO:0000256" key="3">
    <source>
        <dbReference type="ARBA" id="ARBA00023163"/>
    </source>
</evidence>
<evidence type="ECO:0000256" key="2">
    <source>
        <dbReference type="ARBA" id="ARBA00023125"/>
    </source>
</evidence>
<dbReference type="Proteomes" id="UP000646745">
    <property type="component" value="Unassembled WGS sequence"/>
</dbReference>
<reference evidence="6" key="1">
    <citation type="journal article" date="2019" name="Int. J. Syst. Evol. Microbiol.">
        <title>The Global Catalogue of Microorganisms (GCM) 10K type strain sequencing project: providing services to taxonomists for standard genome sequencing and annotation.</title>
        <authorList>
            <consortium name="The Broad Institute Genomics Platform"/>
            <consortium name="The Broad Institute Genome Sequencing Center for Infectious Disease"/>
            <person name="Wu L."/>
            <person name="Ma J."/>
        </authorList>
    </citation>
    <scope>NUCLEOTIDE SEQUENCE [LARGE SCALE GENOMIC DNA]</scope>
    <source>
        <strain evidence="6">KCTC 32998</strain>
    </source>
</reference>